<evidence type="ECO:0000313" key="2">
    <source>
        <dbReference type="EMBL" id="EIL89491.1"/>
    </source>
</evidence>
<sequence>MNRIFGLRMRHLPCLALFAAFSAIAGSAPPLPIQPGQYTFRHRFAEQPDLPSISLTATIRGHHIVLINPGENRVFPHGVVAEGTLMWNVAIKQWVIGTDAADRSTHEAGGCSEGPEVVDLVNRVYWTC</sequence>
<dbReference type="EMBL" id="AJXU01000035">
    <property type="protein sequence ID" value="EIL89491.1"/>
    <property type="molecule type" value="Genomic_DNA"/>
</dbReference>
<evidence type="ECO:0000313" key="3">
    <source>
        <dbReference type="Proteomes" id="UP000004210"/>
    </source>
</evidence>
<dbReference type="OrthoDB" id="672868at2"/>
<evidence type="ECO:0000256" key="1">
    <source>
        <dbReference type="SAM" id="SignalP"/>
    </source>
</evidence>
<dbReference type="PATRIC" id="fig|1163408.3.peg.1874"/>
<protein>
    <submittedName>
        <fullName evidence="2">Uncharacterized protein</fullName>
    </submittedName>
</protein>
<proteinExistence type="predicted"/>
<feature type="signal peptide" evidence="1">
    <location>
        <begin position="1"/>
        <end position="25"/>
    </location>
</feature>
<reference evidence="2 3" key="1">
    <citation type="journal article" date="2012" name="J. Bacteriol.">
        <title>Genome sequences for six rhodanobacter strains, isolated from soils and the terrestrial subsurface, with variable denitrification capabilities.</title>
        <authorList>
            <person name="Kostka J.E."/>
            <person name="Green S.J."/>
            <person name="Rishishwar L."/>
            <person name="Prakash O."/>
            <person name="Katz L.S."/>
            <person name="Marino-Ramirez L."/>
            <person name="Jordan I.K."/>
            <person name="Munk C."/>
            <person name="Ivanova N."/>
            <person name="Mikhailova N."/>
            <person name="Watson D.B."/>
            <person name="Brown S.D."/>
            <person name="Palumbo A.V."/>
            <person name="Brooks S.C."/>
        </authorList>
    </citation>
    <scope>NUCLEOTIDE SEQUENCE [LARGE SCALE GENOMIC DNA]</scope>
    <source>
        <strain evidence="3">Jip2T</strain>
    </source>
</reference>
<accession>I4VQK0</accession>
<dbReference type="Proteomes" id="UP000004210">
    <property type="component" value="Unassembled WGS sequence"/>
</dbReference>
<organism evidence="2 3">
    <name type="scientific">Rhodanobacter fulvus Jip2</name>
    <dbReference type="NCBI Taxonomy" id="1163408"/>
    <lineage>
        <taxon>Bacteria</taxon>
        <taxon>Pseudomonadati</taxon>
        <taxon>Pseudomonadota</taxon>
        <taxon>Gammaproteobacteria</taxon>
        <taxon>Lysobacterales</taxon>
        <taxon>Rhodanobacteraceae</taxon>
        <taxon>Rhodanobacter</taxon>
    </lineage>
</organism>
<name>I4VQK0_9GAMM</name>
<dbReference type="RefSeq" id="WP_007081463.1">
    <property type="nucleotide sequence ID" value="NZ_AJXU01000035.1"/>
</dbReference>
<dbReference type="STRING" id="1163408.UU9_09132"/>
<keyword evidence="1" id="KW-0732">Signal</keyword>
<keyword evidence="3" id="KW-1185">Reference proteome</keyword>
<feature type="chain" id="PRO_5003696101" evidence="1">
    <location>
        <begin position="26"/>
        <end position="128"/>
    </location>
</feature>
<dbReference type="AlphaFoldDB" id="I4VQK0"/>
<gene>
    <name evidence="2" type="ORF">UU9_09132</name>
</gene>
<comment type="caution">
    <text evidence="2">The sequence shown here is derived from an EMBL/GenBank/DDBJ whole genome shotgun (WGS) entry which is preliminary data.</text>
</comment>